<dbReference type="SUPFAM" id="SSF56821">
    <property type="entry name" value="Prismane protein-like"/>
    <property type="match status" value="1"/>
</dbReference>
<evidence type="ECO:0000313" key="1">
    <source>
        <dbReference type="EMBL" id="SQI36233.1"/>
    </source>
</evidence>
<dbReference type="FunFam" id="1.20.1270.20:FF:000002">
    <property type="entry name" value="Hydroxylamine reductase"/>
    <property type="match status" value="1"/>
</dbReference>
<proteinExistence type="predicted"/>
<dbReference type="GO" id="GO:0050418">
    <property type="term" value="F:hydroxylamine reductase activity"/>
    <property type="evidence" value="ECO:0007669"/>
    <property type="project" value="TreeGrafter"/>
</dbReference>
<dbReference type="Pfam" id="PF03063">
    <property type="entry name" value="Prismane"/>
    <property type="match status" value="1"/>
</dbReference>
<gene>
    <name evidence="1" type="primary">hcp_3</name>
    <name evidence="1" type="ORF">NCTC12961_02074</name>
</gene>
<dbReference type="GO" id="GO:0042542">
    <property type="term" value="P:response to hydrogen peroxide"/>
    <property type="evidence" value="ECO:0007669"/>
    <property type="project" value="TreeGrafter"/>
</dbReference>
<evidence type="ECO:0000313" key="2">
    <source>
        <dbReference type="Proteomes" id="UP000248897"/>
    </source>
</evidence>
<organism evidence="1 2">
    <name type="scientific">Serratia plymuthica</name>
    <dbReference type="NCBI Taxonomy" id="82996"/>
    <lineage>
        <taxon>Bacteria</taxon>
        <taxon>Pseudomonadati</taxon>
        <taxon>Pseudomonadota</taxon>
        <taxon>Gammaproteobacteria</taxon>
        <taxon>Enterobacterales</taxon>
        <taxon>Yersiniaceae</taxon>
        <taxon>Serratia</taxon>
    </lineage>
</organism>
<dbReference type="Gene3D" id="1.20.1270.20">
    <property type="match status" value="2"/>
</dbReference>
<dbReference type="EC" id="1.7.-.-" evidence="1"/>
<name>A0A2X4UAN5_SERPL</name>
<reference evidence="1 2" key="1">
    <citation type="submission" date="2018-06" db="EMBL/GenBank/DDBJ databases">
        <authorList>
            <consortium name="Pathogen Informatics"/>
            <person name="Doyle S."/>
        </authorList>
    </citation>
    <scope>NUCLEOTIDE SEQUENCE [LARGE SCALE GENOMIC DNA]</scope>
    <source>
        <strain evidence="1 2">NCTC12961</strain>
    </source>
</reference>
<dbReference type="PANTHER" id="PTHR30109">
    <property type="entry name" value="HYDROXYLAMINE REDUCTASE"/>
    <property type="match status" value="1"/>
</dbReference>
<dbReference type="GO" id="GO:0004601">
    <property type="term" value="F:peroxidase activity"/>
    <property type="evidence" value="ECO:0007669"/>
    <property type="project" value="TreeGrafter"/>
</dbReference>
<protein>
    <submittedName>
        <fullName evidence="1">Hydroxylamine reductase</fullName>
        <ecNumber evidence="1">1.7.-.-</ecNumber>
    </submittedName>
</protein>
<dbReference type="AlphaFoldDB" id="A0A2X4UAN5"/>
<accession>A0A2X4UAN5</accession>
<dbReference type="PANTHER" id="PTHR30109:SF0">
    <property type="entry name" value="HYDROXYLAMINE REDUCTASE"/>
    <property type="match status" value="1"/>
</dbReference>
<dbReference type="EMBL" id="LS483469">
    <property type="protein sequence ID" value="SQI36233.1"/>
    <property type="molecule type" value="Genomic_DNA"/>
</dbReference>
<sequence>MFCVQCEQTIRTPAGNGCSYAQGMCGKTAETSDLQDLLVAALQGLSAWALLARSLGIIDHEIDSFAPRAFFSTLTNVNFDSDRIVGYARETLLLRDALATRCRLLDASAHVDHPLASLQLDGDDMPTLLQQAAQFALNTDKAEVGDDIHGLRMLCLYGLKGAAAYMEHAHVLGQFDDQIYADYHAFMAWLGTQPRDVDTLLNNAMGIGK</sequence>
<dbReference type="InterPro" id="IPR011254">
    <property type="entry name" value="Prismane-like_sf"/>
</dbReference>
<dbReference type="InterPro" id="IPR004137">
    <property type="entry name" value="HCP/CODH"/>
</dbReference>
<keyword evidence="1" id="KW-0560">Oxidoreductase</keyword>
<dbReference type="InterPro" id="IPR016100">
    <property type="entry name" value="Prismane_a-bundle"/>
</dbReference>
<dbReference type="Proteomes" id="UP000248897">
    <property type="component" value="Chromosome 1"/>
</dbReference>